<proteinExistence type="predicted"/>
<dbReference type="SUPFAM" id="SSF47473">
    <property type="entry name" value="EF-hand"/>
    <property type="match status" value="1"/>
</dbReference>
<accession>A0A2P6TIB5</accession>
<evidence type="ECO:0000259" key="2">
    <source>
        <dbReference type="PROSITE" id="PS50222"/>
    </source>
</evidence>
<feature type="compositionally biased region" description="Low complexity" evidence="1">
    <location>
        <begin position="422"/>
        <end position="433"/>
    </location>
</feature>
<evidence type="ECO:0000313" key="3">
    <source>
        <dbReference type="EMBL" id="PRW34038.1"/>
    </source>
</evidence>
<feature type="region of interest" description="Disordered" evidence="1">
    <location>
        <begin position="77"/>
        <end position="111"/>
    </location>
</feature>
<evidence type="ECO:0000313" key="4">
    <source>
        <dbReference type="Proteomes" id="UP000239899"/>
    </source>
</evidence>
<name>A0A2P6TIB5_CHLSO</name>
<feature type="compositionally biased region" description="Low complexity" evidence="1">
    <location>
        <begin position="80"/>
        <end position="92"/>
    </location>
</feature>
<gene>
    <name evidence="3" type="ORF">C2E21_7385</name>
</gene>
<organism evidence="3 4">
    <name type="scientific">Chlorella sorokiniana</name>
    <name type="common">Freshwater green alga</name>
    <dbReference type="NCBI Taxonomy" id="3076"/>
    <lineage>
        <taxon>Eukaryota</taxon>
        <taxon>Viridiplantae</taxon>
        <taxon>Chlorophyta</taxon>
        <taxon>core chlorophytes</taxon>
        <taxon>Trebouxiophyceae</taxon>
        <taxon>Chlorellales</taxon>
        <taxon>Chlorellaceae</taxon>
        <taxon>Chlorella clade</taxon>
        <taxon>Chlorella</taxon>
    </lineage>
</organism>
<feature type="region of interest" description="Disordered" evidence="1">
    <location>
        <begin position="138"/>
        <end position="165"/>
    </location>
</feature>
<dbReference type="InterPro" id="IPR002048">
    <property type="entry name" value="EF_hand_dom"/>
</dbReference>
<dbReference type="AlphaFoldDB" id="A0A2P6TIB5"/>
<feature type="compositionally biased region" description="Polar residues" evidence="1">
    <location>
        <begin position="1"/>
        <end position="12"/>
    </location>
</feature>
<dbReference type="InterPro" id="IPR011992">
    <property type="entry name" value="EF-hand-dom_pair"/>
</dbReference>
<dbReference type="PANTHER" id="PTHR38130:SF1">
    <property type="entry name" value="EF-HAND DOMAIN-CONTAINING PROTEIN"/>
    <property type="match status" value="1"/>
</dbReference>
<dbReference type="Proteomes" id="UP000239899">
    <property type="component" value="Unassembled WGS sequence"/>
</dbReference>
<dbReference type="EMBL" id="LHPG02000015">
    <property type="protein sequence ID" value="PRW34038.1"/>
    <property type="molecule type" value="Genomic_DNA"/>
</dbReference>
<protein>
    <recommendedName>
        <fullName evidence="2">EF-hand domain-containing protein</fullName>
    </recommendedName>
</protein>
<keyword evidence="4" id="KW-1185">Reference proteome</keyword>
<feature type="domain" description="EF-hand" evidence="2">
    <location>
        <begin position="324"/>
        <end position="359"/>
    </location>
</feature>
<dbReference type="PROSITE" id="PS50222">
    <property type="entry name" value="EF_HAND_2"/>
    <property type="match status" value="1"/>
</dbReference>
<feature type="region of interest" description="Disordered" evidence="1">
    <location>
        <begin position="397"/>
        <end position="433"/>
    </location>
</feature>
<feature type="region of interest" description="Disordered" evidence="1">
    <location>
        <begin position="653"/>
        <end position="682"/>
    </location>
</feature>
<feature type="region of interest" description="Disordered" evidence="1">
    <location>
        <begin position="538"/>
        <end position="578"/>
    </location>
</feature>
<comment type="caution">
    <text evidence="3">The sequence shown here is derived from an EMBL/GenBank/DDBJ whole genome shotgun (WGS) entry which is preliminary data.</text>
</comment>
<dbReference type="GO" id="GO:0005509">
    <property type="term" value="F:calcium ion binding"/>
    <property type="evidence" value="ECO:0007669"/>
    <property type="project" value="InterPro"/>
</dbReference>
<feature type="region of interest" description="Disordered" evidence="1">
    <location>
        <begin position="190"/>
        <end position="221"/>
    </location>
</feature>
<evidence type="ECO:0000256" key="1">
    <source>
        <dbReference type="SAM" id="MobiDB-lite"/>
    </source>
</evidence>
<dbReference type="OrthoDB" id="515509at2759"/>
<dbReference type="PANTHER" id="PTHR38130">
    <property type="entry name" value="EF-HAND DOMAIN-CONTAINING PROTEIN"/>
    <property type="match status" value="1"/>
</dbReference>
<feature type="compositionally biased region" description="Low complexity" evidence="1">
    <location>
        <begin position="656"/>
        <end position="682"/>
    </location>
</feature>
<feature type="region of interest" description="Disordered" evidence="1">
    <location>
        <begin position="1"/>
        <end position="26"/>
    </location>
</feature>
<reference evidence="3 4" key="1">
    <citation type="journal article" date="2018" name="Plant J.">
        <title>Genome sequences of Chlorella sorokiniana UTEX 1602 and Micractinium conductrix SAG 241.80: implications to maltose excretion by a green alga.</title>
        <authorList>
            <person name="Arriola M.B."/>
            <person name="Velmurugan N."/>
            <person name="Zhang Y."/>
            <person name="Plunkett M.H."/>
            <person name="Hondzo H."/>
            <person name="Barney B.M."/>
        </authorList>
    </citation>
    <scope>NUCLEOTIDE SEQUENCE [LARGE SCALE GENOMIC DNA]</scope>
    <source>
        <strain evidence="4">UTEX 1602</strain>
    </source>
</reference>
<sequence length="699" mass="71058">MGNCTNLVTSSKLEGPATEAGTDLQPLKPAHRQACLLLTRLGDYLTPLPVHQEAAPDPGMQPKRYTHQRARGPTDLHLSAPAAITGATPGAARTDRPRPRAQPLNPLEPAYPWYPERQEAAPPPKFVRDTLDITDIAGAKASPPAQPPRGLPSTMRADDIEGTRPGWRPHTLFAEQPRDPLHVADICPGPVSKTSRAGGQQQGGGRALDRSASERQAGGGNGVAATAGGVAAVLPLSARPFQPEGPAVPEYGVAYTVDWRKQWAESKLRQAEAARQAQAAADAAIAAAAAKAAGAAKAGGGAGGSAAAQGSGSGGGGGEAVSAVGLAGMMKSLRTFDRDGCGFVQAGELAAALQQSRLGLSQGDVQHLVAAVRSPGGSVEYRPFVSKLWGQLQQQGAVPVAPPTGPGQVAPSGSVMAGGRAGATSSPSPAEAAAAAPVHLPQFVVARQRRLQTNVALALAQQPEATAREAAELAGLPGYLPWKPKPEAQFGKRMAYERPAELGTAPSTTFTFADGDPRAAEAALQWKASKAMPFQTAMRRENRPSKQHQQPQLTGRGGFPVAPQPSFGSAPVTASLPGTPAETQIRAVHAQRAVAQLATPAVAGDQAVPVAPATAAAAAPLSSAAPAPQQWRAASASGQAVQASQLGAGIGQRQVASAGGSRSGGAAPLRAGSAGSPLATERATAAAAREEVALLRSLS</sequence>